<dbReference type="Proteomes" id="UP000267029">
    <property type="component" value="Unassembled WGS sequence"/>
</dbReference>
<evidence type="ECO:0000256" key="3">
    <source>
        <dbReference type="ARBA" id="ARBA00022946"/>
    </source>
</evidence>
<sequence>MLAHRTSSSFVLGVTRLQAFLPCPLARLSTTQKDSGVVLNESDLEETFIHGWGPGGQAINKTANCVFLKHLPTGLSVKCQDGRDLQLNRAIARKRLQQRLDEYFKGSESDIARKRRELQAKENNRYSRAKRRLEMKSAFKEAIRSRSIFPDGDNISK</sequence>
<dbReference type="GO" id="GO:0005739">
    <property type="term" value="C:mitochondrion"/>
    <property type="evidence" value="ECO:0007669"/>
    <property type="project" value="UniProtKB-SubCell"/>
</dbReference>
<evidence type="ECO:0000256" key="4">
    <source>
        <dbReference type="ARBA" id="ARBA00023128"/>
    </source>
</evidence>
<dbReference type="EMBL" id="UXSR01006167">
    <property type="protein sequence ID" value="VDD84322.1"/>
    <property type="molecule type" value="Genomic_DNA"/>
</dbReference>
<dbReference type="Pfam" id="PF00472">
    <property type="entry name" value="RF-1"/>
    <property type="match status" value="1"/>
</dbReference>
<accession>A0A0R3UR19</accession>
<keyword evidence="4" id="KW-0496">Mitochondrion</keyword>
<evidence type="ECO:0000259" key="5">
    <source>
        <dbReference type="Pfam" id="PF00472"/>
    </source>
</evidence>
<feature type="domain" description="Prokaryotic-type class I peptide chain release factors" evidence="5">
    <location>
        <begin position="37"/>
        <end position="136"/>
    </location>
</feature>
<dbReference type="STRING" id="53468.A0A0R3UR19"/>
<dbReference type="WBParaSite" id="MCU_012348-RA">
    <property type="protein sequence ID" value="MCU_012348-RA"/>
    <property type="gene ID" value="MCU_012348"/>
</dbReference>
<keyword evidence="3" id="KW-0809">Transit peptide</keyword>
<dbReference type="InterPro" id="IPR052405">
    <property type="entry name" value="Mito_Transl_Release_Factor"/>
</dbReference>
<comment type="subcellular location">
    <subcellularLocation>
        <location evidence="1">Mitochondrion</location>
    </subcellularLocation>
</comment>
<proteinExistence type="inferred from homology"/>
<evidence type="ECO:0000256" key="1">
    <source>
        <dbReference type="ARBA" id="ARBA00004173"/>
    </source>
</evidence>
<comment type="similarity">
    <text evidence="2">Belongs to the prokaryotic/mitochondrial release factor family.</text>
</comment>
<evidence type="ECO:0000313" key="8">
    <source>
        <dbReference type="WBParaSite" id="MCU_012348-RA"/>
    </source>
</evidence>
<reference evidence="6 7" key="1">
    <citation type="submission" date="2018-10" db="EMBL/GenBank/DDBJ databases">
        <authorList>
            <consortium name="Pathogen Informatics"/>
        </authorList>
    </citation>
    <scope>NUCLEOTIDE SEQUENCE [LARGE SCALE GENOMIC DNA]</scope>
</reference>
<organism evidence="6 7">
    <name type="scientific">Mesocestoides corti</name>
    <name type="common">Flatworm</name>
    <dbReference type="NCBI Taxonomy" id="53468"/>
    <lineage>
        <taxon>Eukaryota</taxon>
        <taxon>Metazoa</taxon>
        <taxon>Spiralia</taxon>
        <taxon>Lophotrochozoa</taxon>
        <taxon>Platyhelminthes</taxon>
        <taxon>Cestoda</taxon>
        <taxon>Eucestoda</taxon>
        <taxon>Cyclophyllidea</taxon>
        <taxon>Mesocestoididae</taxon>
        <taxon>Mesocestoides</taxon>
    </lineage>
</organism>
<dbReference type="PANTHER" id="PTHR46203:SF1">
    <property type="entry name" value="MITOCHONDRIAL TRANSLATION RELEASE FACTOR IN RESCUE"/>
    <property type="match status" value="1"/>
</dbReference>
<dbReference type="AlphaFoldDB" id="A0A0R3UR19"/>
<gene>
    <name evidence="6" type="ORF">MCOS_LOCUS10325</name>
</gene>
<reference evidence="8" key="2">
    <citation type="submission" date="2019-11" db="UniProtKB">
        <authorList>
            <consortium name="WormBaseParasite"/>
        </authorList>
    </citation>
    <scope>IDENTIFICATION</scope>
</reference>
<evidence type="ECO:0000256" key="2">
    <source>
        <dbReference type="ARBA" id="ARBA00010835"/>
    </source>
</evidence>
<keyword evidence="7" id="KW-1185">Reference proteome</keyword>
<protein>
    <submittedName>
        <fullName evidence="8">RF_PROK_I domain-containing protein</fullName>
    </submittedName>
</protein>
<dbReference type="SUPFAM" id="SSF75620">
    <property type="entry name" value="Release factor"/>
    <property type="match status" value="1"/>
</dbReference>
<evidence type="ECO:0000313" key="6">
    <source>
        <dbReference type="EMBL" id="VDD84322.1"/>
    </source>
</evidence>
<dbReference type="OrthoDB" id="277888at2759"/>
<evidence type="ECO:0000313" key="7">
    <source>
        <dbReference type="Proteomes" id="UP000267029"/>
    </source>
</evidence>
<dbReference type="InterPro" id="IPR000352">
    <property type="entry name" value="Pep_chain_release_fac_I"/>
</dbReference>
<dbReference type="InterPro" id="IPR045853">
    <property type="entry name" value="Pep_chain_release_fac_I_sf"/>
</dbReference>
<dbReference type="Gene3D" id="3.30.160.20">
    <property type="match status" value="1"/>
</dbReference>
<dbReference type="PANTHER" id="PTHR46203">
    <property type="entry name" value="PROBABLE PEPTIDE CHAIN RELEASE FACTOR C12ORF65"/>
    <property type="match status" value="1"/>
</dbReference>
<dbReference type="GO" id="GO:0003747">
    <property type="term" value="F:translation release factor activity"/>
    <property type="evidence" value="ECO:0007669"/>
    <property type="project" value="InterPro"/>
</dbReference>
<name>A0A0R3UR19_MESCO</name>